<reference evidence="2" key="1">
    <citation type="submission" date="2020-05" db="EMBL/GenBank/DDBJ databases">
        <authorList>
            <person name="Chiriac C."/>
            <person name="Salcher M."/>
            <person name="Ghai R."/>
            <person name="Kavagutti S V."/>
        </authorList>
    </citation>
    <scope>NUCLEOTIDE SEQUENCE</scope>
</reference>
<name>A0A6J5R8L7_9CAUD</name>
<organism evidence="2">
    <name type="scientific">uncultured Caudovirales phage</name>
    <dbReference type="NCBI Taxonomy" id="2100421"/>
    <lineage>
        <taxon>Viruses</taxon>
        <taxon>Duplodnaviria</taxon>
        <taxon>Heunggongvirae</taxon>
        <taxon>Uroviricota</taxon>
        <taxon>Caudoviricetes</taxon>
        <taxon>Peduoviridae</taxon>
        <taxon>Maltschvirus</taxon>
        <taxon>Maltschvirus maltsch</taxon>
    </lineage>
</organism>
<dbReference type="EMBL" id="LR797195">
    <property type="protein sequence ID" value="CAB4193303.1"/>
    <property type="molecule type" value="Genomic_DNA"/>
</dbReference>
<gene>
    <name evidence="2" type="ORF">UFOVP1247_54</name>
    <name evidence="1" type="ORF">UFOVP970_94</name>
</gene>
<proteinExistence type="predicted"/>
<dbReference type="EMBL" id="LR796916">
    <property type="protein sequence ID" value="CAB4174916.1"/>
    <property type="molecule type" value="Genomic_DNA"/>
</dbReference>
<accession>A0A6J5R8L7</accession>
<sequence>MRNYMERFNHAASYIRITVDVQLRLEHQHKIGLRSKQQREPFELPILNLKQGVLN</sequence>
<protein>
    <submittedName>
        <fullName evidence="2">Uncharacterized protein</fullName>
    </submittedName>
</protein>
<evidence type="ECO:0000313" key="2">
    <source>
        <dbReference type="EMBL" id="CAB4193303.1"/>
    </source>
</evidence>
<evidence type="ECO:0000313" key="1">
    <source>
        <dbReference type="EMBL" id="CAB4174916.1"/>
    </source>
</evidence>